<comment type="caution">
    <text evidence="2">The sequence shown here is derived from an EMBL/GenBank/DDBJ whole genome shotgun (WGS) entry which is preliminary data.</text>
</comment>
<dbReference type="InterPro" id="IPR050834">
    <property type="entry name" value="Glycosyltransf_2"/>
</dbReference>
<proteinExistence type="predicted"/>
<dbReference type="InterPro" id="IPR029044">
    <property type="entry name" value="Nucleotide-diphossugar_trans"/>
</dbReference>
<dbReference type="PANTHER" id="PTHR43685:SF2">
    <property type="entry name" value="GLYCOSYLTRANSFERASE 2-LIKE DOMAIN-CONTAINING PROTEIN"/>
    <property type="match status" value="1"/>
</dbReference>
<gene>
    <name evidence="2" type="ORF">ACFFJ3_22790</name>
</gene>
<feature type="domain" description="Glycosyltransferase 2-like" evidence="1">
    <location>
        <begin position="10"/>
        <end position="139"/>
    </location>
</feature>
<dbReference type="PANTHER" id="PTHR43685">
    <property type="entry name" value="GLYCOSYLTRANSFERASE"/>
    <property type="match status" value="1"/>
</dbReference>
<protein>
    <submittedName>
        <fullName evidence="2">Glycosyltransferase family 2 protein</fullName>
    </submittedName>
</protein>
<organism evidence="2 3">
    <name type="scientific">Serratia aquatilis</name>
    <dbReference type="NCBI Taxonomy" id="1737515"/>
    <lineage>
        <taxon>Bacteria</taxon>
        <taxon>Pseudomonadati</taxon>
        <taxon>Pseudomonadota</taxon>
        <taxon>Gammaproteobacteria</taxon>
        <taxon>Enterobacterales</taxon>
        <taxon>Yersiniaceae</taxon>
        <taxon>Serratia</taxon>
    </lineage>
</organism>
<evidence type="ECO:0000313" key="2">
    <source>
        <dbReference type="EMBL" id="MFC0229285.1"/>
    </source>
</evidence>
<sequence length="284" mass="33147">MPSISSLKVSIYISTHNRLEKLKRAVNSVLEQDYENIEILICDDASTDGTKEFSEKLSCLDSRVVYLRNEKNQGACATRNLGINHASGYFITGLDDDDVFYKDRISFFVTRWSNEYSFLACNFVNRSPESETVHYRRKKEKVFSHLDLLFTNEASNQVFTLTERLRDIGGFDTRARRLQDWDTWLRLSYKYGNFIRYPEIKYVMYHDHAVNESRVSNSYSFNDALFDMCQRNKSIYGDVNSVIIEHIIALDKGELRLSGLVNWFFISKSPSMIAKFLYAKLLKK</sequence>
<dbReference type="SUPFAM" id="SSF53448">
    <property type="entry name" value="Nucleotide-diphospho-sugar transferases"/>
    <property type="match status" value="1"/>
</dbReference>
<dbReference type="RefSeq" id="WP_380680242.1">
    <property type="nucleotide sequence ID" value="NZ_CP173186.1"/>
</dbReference>
<keyword evidence="3" id="KW-1185">Reference proteome</keyword>
<dbReference type="Pfam" id="PF00535">
    <property type="entry name" value="Glycos_transf_2"/>
    <property type="match status" value="1"/>
</dbReference>
<dbReference type="Gene3D" id="3.90.550.10">
    <property type="entry name" value="Spore Coat Polysaccharide Biosynthesis Protein SpsA, Chain A"/>
    <property type="match status" value="1"/>
</dbReference>
<name>A0ABV6EJV7_9GAMM</name>
<evidence type="ECO:0000313" key="3">
    <source>
        <dbReference type="Proteomes" id="UP001589792"/>
    </source>
</evidence>
<evidence type="ECO:0000259" key="1">
    <source>
        <dbReference type="Pfam" id="PF00535"/>
    </source>
</evidence>
<accession>A0ABV6EJV7</accession>
<dbReference type="EMBL" id="JBHLXG010000038">
    <property type="protein sequence ID" value="MFC0229285.1"/>
    <property type="molecule type" value="Genomic_DNA"/>
</dbReference>
<dbReference type="Proteomes" id="UP001589792">
    <property type="component" value="Unassembled WGS sequence"/>
</dbReference>
<reference evidence="2 3" key="1">
    <citation type="submission" date="2024-09" db="EMBL/GenBank/DDBJ databases">
        <authorList>
            <person name="Sun Q."/>
            <person name="Mori K."/>
        </authorList>
    </citation>
    <scope>NUCLEOTIDE SEQUENCE [LARGE SCALE GENOMIC DNA]</scope>
    <source>
        <strain evidence="2 3">CCM 8626</strain>
    </source>
</reference>
<dbReference type="InterPro" id="IPR001173">
    <property type="entry name" value="Glyco_trans_2-like"/>
</dbReference>
<dbReference type="CDD" id="cd00761">
    <property type="entry name" value="Glyco_tranf_GTA_type"/>
    <property type="match status" value="1"/>
</dbReference>